<comment type="caution">
    <text evidence="4">The sequence shown here is derived from an EMBL/GenBank/DDBJ whole genome shotgun (WGS) entry which is preliminary data.</text>
</comment>
<name>A0ABV1E8Z6_9FIRM</name>
<evidence type="ECO:0000313" key="5">
    <source>
        <dbReference type="Proteomes" id="UP001464378"/>
    </source>
</evidence>
<keyword evidence="4" id="KW-0067">ATP-binding</keyword>
<organism evidence="4 5">
    <name type="scientific">Pseudoflavonifractor intestinihominis</name>
    <dbReference type="NCBI Taxonomy" id="3133171"/>
    <lineage>
        <taxon>Bacteria</taxon>
        <taxon>Bacillati</taxon>
        <taxon>Bacillota</taxon>
        <taxon>Clostridia</taxon>
        <taxon>Eubacteriales</taxon>
        <taxon>Oscillospiraceae</taxon>
        <taxon>Pseudoflavonifractor</taxon>
    </lineage>
</organism>
<dbReference type="Pfam" id="PF14501">
    <property type="entry name" value="HATPase_c_5"/>
    <property type="match status" value="1"/>
</dbReference>
<dbReference type="EMBL" id="JBBMFK010000004">
    <property type="protein sequence ID" value="MEQ2442513.1"/>
    <property type="molecule type" value="Genomic_DNA"/>
</dbReference>
<dbReference type="CDD" id="cd16935">
    <property type="entry name" value="HATPase_AgrC-ComD-like"/>
    <property type="match status" value="1"/>
</dbReference>
<accession>A0ABV1E8Z6</accession>
<dbReference type="Proteomes" id="UP001464378">
    <property type="component" value="Unassembled WGS sequence"/>
</dbReference>
<feature type="transmembrane region" description="Helical" evidence="2">
    <location>
        <begin position="127"/>
        <end position="148"/>
    </location>
</feature>
<keyword evidence="4" id="KW-0547">Nucleotide-binding</keyword>
<evidence type="ECO:0000256" key="2">
    <source>
        <dbReference type="SAM" id="Phobius"/>
    </source>
</evidence>
<sequence>MNEELLGNIPRIHTALAEWTACMVCVAQLPKRFHGVKLWSAAGGFLAVLCVFLGLTGNLPVGWFLPCIIGAVLMMFGFLALCCRIPLKNAAYCCVRVFIIAEFAASLEWQLYSYYWYFAGEGQGTNYLMRWAVLLGTYLAVFGLVYLLEFRRRNSDVALQSAELTTREMWSSIAIAAAIYGLSNLSYVTENTPFSGQGVYEIFNIRTLVDLGGMAILHGYHVQLSELHARREVDALQNVLQAQYTQYQQSQESIELINRKYHDLKHQIAVLRAEADTEKKNAYLDRMEEEIKAYEAQNKTGNQVLDTVLTSKSLYCQQHDISLTSVVDGTLLDFMDEMDLCTLFGNALDNAIESVEKVQDLEKRLIHLSVARQKGFVHIRLENTYAGELKFDGDLPITTKADSRNHGYGLKSIRQTAKKYGGSATVAAKGAWFELRILLPLSE</sequence>
<dbReference type="InterPro" id="IPR032834">
    <property type="entry name" value="NatK-like_C"/>
</dbReference>
<gene>
    <name evidence="4" type="ORF">WMO64_03415</name>
</gene>
<keyword evidence="1" id="KW-0175">Coiled coil</keyword>
<feature type="coiled-coil region" evidence="1">
    <location>
        <begin position="247"/>
        <end position="304"/>
    </location>
</feature>
<dbReference type="Gene3D" id="3.30.565.10">
    <property type="entry name" value="Histidine kinase-like ATPase, C-terminal domain"/>
    <property type="match status" value="1"/>
</dbReference>
<feature type="transmembrane region" description="Helical" evidence="2">
    <location>
        <begin position="63"/>
        <end position="83"/>
    </location>
</feature>
<evidence type="ECO:0000313" key="4">
    <source>
        <dbReference type="EMBL" id="MEQ2442513.1"/>
    </source>
</evidence>
<feature type="transmembrane region" description="Helical" evidence="2">
    <location>
        <begin position="90"/>
        <end position="107"/>
    </location>
</feature>
<proteinExistence type="predicted"/>
<evidence type="ECO:0000259" key="3">
    <source>
        <dbReference type="Pfam" id="PF14501"/>
    </source>
</evidence>
<evidence type="ECO:0000256" key="1">
    <source>
        <dbReference type="SAM" id="Coils"/>
    </source>
</evidence>
<dbReference type="RefSeq" id="WP_294519347.1">
    <property type="nucleotide sequence ID" value="NZ_JBBMFK010000004.1"/>
</dbReference>
<dbReference type="SUPFAM" id="SSF55874">
    <property type="entry name" value="ATPase domain of HSP90 chaperone/DNA topoisomerase II/histidine kinase"/>
    <property type="match status" value="1"/>
</dbReference>
<keyword evidence="5" id="KW-1185">Reference proteome</keyword>
<dbReference type="PANTHER" id="PTHR40448">
    <property type="entry name" value="TWO-COMPONENT SENSOR HISTIDINE KINASE"/>
    <property type="match status" value="1"/>
</dbReference>
<feature type="domain" description="Sensor histidine kinase NatK-like C-terminal" evidence="3">
    <location>
        <begin position="336"/>
        <end position="440"/>
    </location>
</feature>
<feature type="transmembrane region" description="Helical" evidence="2">
    <location>
        <begin position="38"/>
        <end position="57"/>
    </location>
</feature>
<keyword evidence="2" id="KW-0472">Membrane</keyword>
<keyword evidence="2" id="KW-0812">Transmembrane</keyword>
<dbReference type="GO" id="GO:0005524">
    <property type="term" value="F:ATP binding"/>
    <property type="evidence" value="ECO:0007669"/>
    <property type="project" value="UniProtKB-KW"/>
</dbReference>
<dbReference type="InterPro" id="IPR036890">
    <property type="entry name" value="HATPase_C_sf"/>
</dbReference>
<keyword evidence="2" id="KW-1133">Transmembrane helix</keyword>
<reference evidence="4 5" key="1">
    <citation type="submission" date="2024-03" db="EMBL/GenBank/DDBJ databases">
        <title>Human intestinal bacterial collection.</title>
        <authorList>
            <person name="Pauvert C."/>
            <person name="Hitch T.C.A."/>
            <person name="Clavel T."/>
        </authorList>
    </citation>
    <scope>NUCLEOTIDE SEQUENCE [LARGE SCALE GENOMIC DNA]</scope>
    <source>
        <strain evidence="4 5">CLA-AP-H29</strain>
    </source>
</reference>
<feature type="transmembrane region" description="Helical" evidence="2">
    <location>
        <begin position="169"/>
        <end position="188"/>
    </location>
</feature>
<dbReference type="PANTHER" id="PTHR40448:SF1">
    <property type="entry name" value="TWO-COMPONENT SENSOR HISTIDINE KINASE"/>
    <property type="match status" value="1"/>
</dbReference>
<protein>
    <submittedName>
        <fullName evidence="4">ATP-binding protein</fullName>
    </submittedName>
</protein>